<keyword evidence="2" id="KW-1185">Reference proteome</keyword>
<reference evidence="1 2" key="1">
    <citation type="submission" date="2018-05" db="EMBL/GenBank/DDBJ databases">
        <title>Mucilaginibacter hurinus sp. nov., isolated from briquette warehouse soil.</title>
        <authorList>
            <person name="Choi L."/>
        </authorList>
    </citation>
    <scope>NUCLEOTIDE SEQUENCE [LARGE SCALE GENOMIC DNA]</scope>
    <source>
        <strain evidence="1 2">ZR32</strain>
    </source>
</reference>
<name>A0A367GNQ8_9SPHI</name>
<dbReference type="OrthoDB" id="799293at2"/>
<protein>
    <submittedName>
        <fullName evidence="1">Uncharacterized protein</fullName>
    </submittedName>
</protein>
<dbReference type="RefSeq" id="WP_114005470.1">
    <property type="nucleotide sequence ID" value="NZ_QGDC01000006.1"/>
</dbReference>
<evidence type="ECO:0000313" key="2">
    <source>
        <dbReference type="Proteomes" id="UP000253209"/>
    </source>
</evidence>
<gene>
    <name evidence="1" type="ORF">DJ568_11725</name>
</gene>
<proteinExistence type="predicted"/>
<sequence>MTLTELKKSIHEQIDSSNNKELLERVSEIIKGSENLFVIPEHMKKGIELGLQDIKAGKTNTLEEFEKKYQQWLKK</sequence>
<dbReference type="AlphaFoldDB" id="A0A367GNQ8"/>
<comment type="caution">
    <text evidence="1">The sequence shown here is derived from an EMBL/GenBank/DDBJ whole genome shotgun (WGS) entry which is preliminary data.</text>
</comment>
<organism evidence="1 2">
    <name type="scientific">Mucilaginibacter hurinus</name>
    <dbReference type="NCBI Taxonomy" id="2201324"/>
    <lineage>
        <taxon>Bacteria</taxon>
        <taxon>Pseudomonadati</taxon>
        <taxon>Bacteroidota</taxon>
        <taxon>Sphingobacteriia</taxon>
        <taxon>Sphingobacteriales</taxon>
        <taxon>Sphingobacteriaceae</taxon>
        <taxon>Mucilaginibacter</taxon>
    </lineage>
</organism>
<dbReference type="Proteomes" id="UP000253209">
    <property type="component" value="Unassembled WGS sequence"/>
</dbReference>
<evidence type="ECO:0000313" key="1">
    <source>
        <dbReference type="EMBL" id="RCH54486.1"/>
    </source>
</evidence>
<accession>A0A367GNQ8</accession>
<dbReference type="EMBL" id="QGDC01000006">
    <property type="protein sequence ID" value="RCH54486.1"/>
    <property type="molecule type" value="Genomic_DNA"/>
</dbReference>